<dbReference type="InterPro" id="IPR036388">
    <property type="entry name" value="WH-like_DNA-bd_sf"/>
</dbReference>
<dbReference type="SUPFAM" id="SSF46785">
    <property type="entry name" value="Winged helix' DNA-binding domain"/>
    <property type="match status" value="1"/>
</dbReference>
<sequence>MIAPSGWTFLSNHGHVLVSLAADPDARIRDVADRVGITERAVQTIVGDLEAAGYVVRERVGRRNRYTVVPRGRFRHPLEQHVRVGDFLALVLGAGDPPPPPGPA</sequence>
<evidence type="ECO:0000313" key="3">
    <source>
        <dbReference type="Proteomes" id="UP000198373"/>
    </source>
</evidence>
<dbReference type="RefSeq" id="WP_245820887.1">
    <property type="nucleotide sequence ID" value="NZ_FZOO01000001.1"/>
</dbReference>
<dbReference type="InterPro" id="IPR000835">
    <property type="entry name" value="HTH_MarR-typ"/>
</dbReference>
<feature type="domain" description="HTH marR-type" evidence="1">
    <location>
        <begin position="13"/>
        <end position="61"/>
    </location>
</feature>
<dbReference type="EMBL" id="FZOO01000001">
    <property type="protein sequence ID" value="SNS06544.1"/>
    <property type="molecule type" value="Genomic_DNA"/>
</dbReference>
<dbReference type="InterPro" id="IPR036390">
    <property type="entry name" value="WH_DNA-bd_sf"/>
</dbReference>
<proteinExistence type="predicted"/>
<name>A0A239BHF6_9ACTN</name>
<protein>
    <submittedName>
        <fullName evidence="2">MarR family protein</fullName>
    </submittedName>
</protein>
<keyword evidence="3" id="KW-1185">Reference proteome</keyword>
<reference evidence="3" key="1">
    <citation type="submission" date="2017-06" db="EMBL/GenBank/DDBJ databases">
        <authorList>
            <person name="Varghese N."/>
            <person name="Submissions S."/>
        </authorList>
    </citation>
    <scope>NUCLEOTIDE SEQUENCE [LARGE SCALE GENOMIC DNA]</scope>
    <source>
        <strain evidence="3">DSM 46839</strain>
    </source>
</reference>
<organism evidence="2 3">
    <name type="scientific">Geodermatophilus pulveris</name>
    <dbReference type="NCBI Taxonomy" id="1564159"/>
    <lineage>
        <taxon>Bacteria</taxon>
        <taxon>Bacillati</taxon>
        <taxon>Actinomycetota</taxon>
        <taxon>Actinomycetes</taxon>
        <taxon>Geodermatophilales</taxon>
        <taxon>Geodermatophilaceae</taxon>
        <taxon>Geodermatophilus</taxon>
    </lineage>
</organism>
<gene>
    <name evidence="2" type="ORF">SAMN06893096_101654</name>
</gene>
<dbReference type="AlphaFoldDB" id="A0A239BHF6"/>
<dbReference type="Proteomes" id="UP000198373">
    <property type="component" value="Unassembled WGS sequence"/>
</dbReference>
<accession>A0A239BHF6</accession>
<evidence type="ECO:0000259" key="1">
    <source>
        <dbReference type="Pfam" id="PF12802"/>
    </source>
</evidence>
<dbReference type="Pfam" id="PF12802">
    <property type="entry name" value="MarR_2"/>
    <property type="match status" value="1"/>
</dbReference>
<dbReference type="InterPro" id="IPR011991">
    <property type="entry name" value="ArsR-like_HTH"/>
</dbReference>
<evidence type="ECO:0000313" key="2">
    <source>
        <dbReference type="EMBL" id="SNS06544.1"/>
    </source>
</evidence>
<dbReference type="GO" id="GO:0003700">
    <property type="term" value="F:DNA-binding transcription factor activity"/>
    <property type="evidence" value="ECO:0007669"/>
    <property type="project" value="InterPro"/>
</dbReference>
<dbReference type="CDD" id="cd00090">
    <property type="entry name" value="HTH_ARSR"/>
    <property type="match status" value="1"/>
</dbReference>
<dbReference type="Gene3D" id="1.10.10.10">
    <property type="entry name" value="Winged helix-like DNA-binding domain superfamily/Winged helix DNA-binding domain"/>
    <property type="match status" value="1"/>
</dbReference>